<organism evidence="3 4">
    <name type="scientific">Heligmosomoides polygyrus</name>
    <name type="common">Parasitic roundworm</name>
    <dbReference type="NCBI Taxonomy" id="6339"/>
    <lineage>
        <taxon>Eukaryota</taxon>
        <taxon>Metazoa</taxon>
        <taxon>Ecdysozoa</taxon>
        <taxon>Nematoda</taxon>
        <taxon>Chromadorea</taxon>
        <taxon>Rhabditida</taxon>
        <taxon>Rhabditina</taxon>
        <taxon>Rhabditomorpha</taxon>
        <taxon>Strongyloidea</taxon>
        <taxon>Heligmosomidae</taxon>
        <taxon>Heligmosomoides</taxon>
    </lineage>
</organism>
<reference evidence="2 3" key="1">
    <citation type="submission" date="2018-11" db="EMBL/GenBank/DDBJ databases">
        <authorList>
            <consortium name="Pathogen Informatics"/>
        </authorList>
    </citation>
    <scope>NUCLEOTIDE SEQUENCE [LARGE SCALE GENOMIC DNA]</scope>
</reference>
<sequence length="323" mass="35980">MRGLPRAERSRLKKLVRLGTLNVGTLTGRSREKTRWKGAKAREIGEGVKLYYNGGDTKRNGTGCSEHDKDDFYLSLEEAIRCVPEGDYLSLAGDMNGHVGSGRRGVERVHGGKGIGLINPDGERILDLAIAHDLAVCSTFLAKRESQKVIYASGGRKTEVDHILVRRAALKTTVKSADGRVLRKPVEVRERWEEYFKELLNKDFPRREVKEEQPTEGPIPPWTQEEVCKAIGKTKLGKGAGPDGVPVEAWKVLGDLGISWLTQFLNRITKEDAIFIARQVMEKYREKKTLLPGIPGPGKGLRQASSGRNLECPSRVHRDPLRP</sequence>
<dbReference type="EMBL" id="UZAH01029641">
    <property type="protein sequence ID" value="VDP07174.1"/>
    <property type="molecule type" value="Genomic_DNA"/>
</dbReference>
<name>A0A183G5E7_HELPZ</name>
<dbReference type="Gene3D" id="3.60.10.10">
    <property type="entry name" value="Endonuclease/exonuclease/phosphatase"/>
    <property type="match status" value="1"/>
</dbReference>
<evidence type="ECO:0000313" key="2">
    <source>
        <dbReference type="EMBL" id="VDP07174.1"/>
    </source>
</evidence>
<gene>
    <name evidence="2" type="ORF">HPBE_LOCUS16839</name>
</gene>
<dbReference type="PANTHER" id="PTHR23227">
    <property type="entry name" value="BUCENTAUR RELATED"/>
    <property type="match status" value="1"/>
</dbReference>
<dbReference type="InterPro" id="IPR027124">
    <property type="entry name" value="Swc5/CFDP1/2"/>
</dbReference>
<reference evidence="4" key="2">
    <citation type="submission" date="2019-09" db="UniProtKB">
        <authorList>
            <consortium name="WormBaseParasite"/>
        </authorList>
    </citation>
    <scope>IDENTIFICATION</scope>
</reference>
<keyword evidence="3" id="KW-1185">Reference proteome</keyword>
<protein>
    <submittedName>
        <fullName evidence="4">Endo/exonuclease/phosphatase domain-containing protein</fullName>
    </submittedName>
</protein>
<evidence type="ECO:0000313" key="4">
    <source>
        <dbReference type="WBParaSite" id="HPBE_0001684001-mRNA-1"/>
    </source>
</evidence>
<dbReference type="OrthoDB" id="5863617at2759"/>
<proteinExistence type="predicted"/>
<accession>A0A183G5E7</accession>
<feature type="compositionally biased region" description="Basic and acidic residues" evidence="1">
    <location>
        <begin position="314"/>
        <end position="323"/>
    </location>
</feature>
<dbReference type="InterPro" id="IPR036691">
    <property type="entry name" value="Endo/exonu/phosph_ase_sf"/>
</dbReference>
<dbReference type="PANTHER" id="PTHR23227:SF83">
    <property type="entry name" value="ENDONUCLEASE_EXONUCLEASE_PHOSPHATASE DOMAIN-CONTAINING PROTEIN"/>
    <property type="match status" value="1"/>
</dbReference>
<dbReference type="Proteomes" id="UP000050761">
    <property type="component" value="Unassembled WGS sequence"/>
</dbReference>
<feature type="region of interest" description="Disordered" evidence="1">
    <location>
        <begin position="291"/>
        <end position="323"/>
    </location>
</feature>
<dbReference type="AlphaFoldDB" id="A0A183G5E7"/>
<evidence type="ECO:0000313" key="3">
    <source>
        <dbReference type="Proteomes" id="UP000050761"/>
    </source>
</evidence>
<evidence type="ECO:0000256" key="1">
    <source>
        <dbReference type="SAM" id="MobiDB-lite"/>
    </source>
</evidence>
<dbReference type="WBParaSite" id="HPBE_0001684001-mRNA-1">
    <property type="protein sequence ID" value="HPBE_0001684001-mRNA-1"/>
    <property type="gene ID" value="HPBE_0001684001"/>
</dbReference>
<accession>A0A3P8BNG4</accession>